<keyword evidence="3" id="KW-1185">Reference proteome</keyword>
<name>A0A7J6VKB8_THATH</name>
<dbReference type="Proteomes" id="UP000554482">
    <property type="component" value="Unassembled WGS sequence"/>
</dbReference>
<accession>A0A7J6VKB8</accession>
<reference evidence="2 3" key="1">
    <citation type="submission" date="2020-06" db="EMBL/GenBank/DDBJ databases">
        <title>Transcriptomic and genomic resources for Thalictrum thalictroides and T. hernandezii: Facilitating candidate gene discovery in an emerging model plant lineage.</title>
        <authorList>
            <person name="Arias T."/>
            <person name="Riano-Pachon D.M."/>
            <person name="Di Stilio V.S."/>
        </authorList>
    </citation>
    <scope>NUCLEOTIDE SEQUENCE [LARGE SCALE GENOMIC DNA]</scope>
    <source>
        <strain evidence="3">cv. WT478/WT964</strain>
        <tissue evidence="2">Leaves</tissue>
    </source>
</reference>
<gene>
    <name evidence="2" type="ORF">FRX31_024869</name>
</gene>
<protein>
    <submittedName>
        <fullName evidence="2">Uncharacterized protein</fullName>
    </submittedName>
</protein>
<feature type="region of interest" description="Disordered" evidence="1">
    <location>
        <begin position="40"/>
        <end position="61"/>
    </location>
</feature>
<evidence type="ECO:0000313" key="3">
    <source>
        <dbReference type="Proteomes" id="UP000554482"/>
    </source>
</evidence>
<proteinExistence type="predicted"/>
<feature type="compositionally biased region" description="Basic residues" evidence="1">
    <location>
        <begin position="47"/>
        <end position="61"/>
    </location>
</feature>
<comment type="caution">
    <text evidence="2">The sequence shown here is derived from an EMBL/GenBank/DDBJ whole genome shotgun (WGS) entry which is preliminary data.</text>
</comment>
<dbReference type="AlphaFoldDB" id="A0A7J6VKB8"/>
<evidence type="ECO:0000313" key="2">
    <source>
        <dbReference type="EMBL" id="KAF5185544.1"/>
    </source>
</evidence>
<organism evidence="2 3">
    <name type="scientific">Thalictrum thalictroides</name>
    <name type="common">Rue-anemone</name>
    <name type="synonym">Anemone thalictroides</name>
    <dbReference type="NCBI Taxonomy" id="46969"/>
    <lineage>
        <taxon>Eukaryota</taxon>
        <taxon>Viridiplantae</taxon>
        <taxon>Streptophyta</taxon>
        <taxon>Embryophyta</taxon>
        <taxon>Tracheophyta</taxon>
        <taxon>Spermatophyta</taxon>
        <taxon>Magnoliopsida</taxon>
        <taxon>Ranunculales</taxon>
        <taxon>Ranunculaceae</taxon>
        <taxon>Thalictroideae</taxon>
        <taxon>Thalictrum</taxon>
    </lineage>
</organism>
<sequence>MLISVPCAGSCSLNGLDDEKADVQEGKDKGQPVIELDEEESISCTSTKKRQVPSLKRQHGKKGRIMEEMMNGIFEGVNERLDKLTDVVNPYS</sequence>
<evidence type="ECO:0000256" key="1">
    <source>
        <dbReference type="SAM" id="MobiDB-lite"/>
    </source>
</evidence>
<dbReference type="EMBL" id="JABWDY010030553">
    <property type="protein sequence ID" value="KAF5185544.1"/>
    <property type="molecule type" value="Genomic_DNA"/>
</dbReference>